<gene>
    <name evidence="6" type="ORF">SAMN05661099_1743</name>
</gene>
<sequence length="523" mass="58357">MNWNRRIVVFFAFVAGATLTVAFGDLAIQEPWKAPEWTDGLKSTLKVTPELLAEGAQIYNTNCVTCHGLAGNGDGILGKELPIKPANFHTPVVRDQKDGALFWKMSEGRGAMPSYKTLLNTDQRWKVLAYIRQLSPQAKLEKAVNLLPVANYVIPKNLSSKYIPLPKKITNAVGSESLVFMVDTVITQLVRPWSMAFLPDNSILITERSGKLKIVRDGIVLPNPIAGNVPKGLRDVKIHPQFVKNRMVYLSYYIEPAKPDGGYTVLMRGRLDGDKLVDETIIYKAGPFKDGGETYGSRIAFDKAGFLYFTVGQRTIDERHRWKTVQDKSNPSGKVLRFNDDGTIPRDNPFVDSVGVLPEIYTFGHRQPQGLIRHPQTGEIWESEHGEMGGSEVNRLKSGGNYGWPDVTYSRNYDGSLISPDTARVGMESPMHHWVPSIAPSDFDFYYGSTYPGWNGNLFIGAMIQGKLNRTVFKDGSPVHDEKLLDGIGRIRDVKAAPDGFLYLMIEDTGKIVRLLPLQKIKN</sequence>
<keyword evidence="3 4" id="KW-0408">Iron</keyword>
<name>A0A1T5C0C4_9SPHI</name>
<dbReference type="GO" id="GO:0020037">
    <property type="term" value="F:heme binding"/>
    <property type="evidence" value="ECO:0007669"/>
    <property type="project" value="InterPro"/>
</dbReference>
<accession>A0A1T5C0C4</accession>
<reference evidence="7" key="1">
    <citation type="submission" date="2017-02" db="EMBL/GenBank/DDBJ databases">
        <authorList>
            <person name="Varghese N."/>
            <person name="Submissions S."/>
        </authorList>
    </citation>
    <scope>NUCLEOTIDE SEQUENCE [LARGE SCALE GENOMIC DNA]</scope>
    <source>
        <strain evidence="7">DSM 22385</strain>
    </source>
</reference>
<keyword evidence="7" id="KW-1185">Reference proteome</keyword>
<dbReference type="GO" id="GO:0046872">
    <property type="term" value="F:metal ion binding"/>
    <property type="evidence" value="ECO:0007669"/>
    <property type="project" value="UniProtKB-KW"/>
</dbReference>
<dbReference type="SUPFAM" id="SSF50952">
    <property type="entry name" value="Soluble quinoprotein glucose dehydrogenase"/>
    <property type="match status" value="1"/>
</dbReference>
<proteinExistence type="predicted"/>
<evidence type="ECO:0000256" key="2">
    <source>
        <dbReference type="ARBA" id="ARBA00022723"/>
    </source>
</evidence>
<dbReference type="PANTHER" id="PTHR19328">
    <property type="entry name" value="HEDGEHOG-INTERACTING PROTEIN"/>
    <property type="match status" value="1"/>
</dbReference>
<dbReference type="PROSITE" id="PS51007">
    <property type="entry name" value="CYTC"/>
    <property type="match status" value="1"/>
</dbReference>
<dbReference type="OrthoDB" id="9770043at2"/>
<dbReference type="EMBL" id="FUYR01000001">
    <property type="protein sequence ID" value="SKB52851.1"/>
    <property type="molecule type" value="Genomic_DNA"/>
</dbReference>
<keyword evidence="2 4" id="KW-0479">Metal-binding</keyword>
<dbReference type="Pfam" id="PF13442">
    <property type="entry name" value="Cytochrome_CBB3"/>
    <property type="match status" value="1"/>
</dbReference>
<evidence type="ECO:0000256" key="1">
    <source>
        <dbReference type="ARBA" id="ARBA00022617"/>
    </source>
</evidence>
<dbReference type="Pfam" id="PF07995">
    <property type="entry name" value="GSDH"/>
    <property type="match status" value="1"/>
</dbReference>
<dbReference type="InterPro" id="IPR009056">
    <property type="entry name" value="Cyt_c-like_dom"/>
</dbReference>
<dbReference type="RefSeq" id="WP_079702184.1">
    <property type="nucleotide sequence ID" value="NZ_FUYR01000001.1"/>
</dbReference>
<dbReference type="InterPro" id="IPR036909">
    <property type="entry name" value="Cyt_c-like_dom_sf"/>
</dbReference>
<evidence type="ECO:0000256" key="4">
    <source>
        <dbReference type="PROSITE-ProRule" id="PRU00433"/>
    </source>
</evidence>
<dbReference type="AlphaFoldDB" id="A0A1T5C0C4"/>
<evidence type="ECO:0000259" key="5">
    <source>
        <dbReference type="PROSITE" id="PS51007"/>
    </source>
</evidence>
<dbReference type="InterPro" id="IPR011042">
    <property type="entry name" value="6-blade_b-propeller_TolB-like"/>
</dbReference>
<feature type="domain" description="Cytochrome c" evidence="5">
    <location>
        <begin position="50"/>
        <end position="135"/>
    </location>
</feature>
<dbReference type="InterPro" id="IPR011041">
    <property type="entry name" value="Quinoprot_gluc/sorb_DH_b-prop"/>
</dbReference>
<dbReference type="Proteomes" id="UP000189981">
    <property type="component" value="Unassembled WGS sequence"/>
</dbReference>
<dbReference type="SUPFAM" id="SSF46626">
    <property type="entry name" value="Cytochrome c"/>
    <property type="match status" value="1"/>
</dbReference>
<evidence type="ECO:0000313" key="7">
    <source>
        <dbReference type="Proteomes" id="UP000189981"/>
    </source>
</evidence>
<evidence type="ECO:0000256" key="3">
    <source>
        <dbReference type="ARBA" id="ARBA00023004"/>
    </source>
</evidence>
<dbReference type="STRING" id="572036.SAMN05661099_1743"/>
<protein>
    <submittedName>
        <fullName evidence="6">Glucose/arabinose dehydrogenase, beta-propeller fold</fullName>
    </submittedName>
</protein>
<dbReference type="PANTHER" id="PTHR19328:SF75">
    <property type="entry name" value="ALDOSE SUGAR DEHYDROGENASE YLII"/>
    <property type="match status" value="1"/>
</dbReference>
<dbReference type="InterPro" id="IPR012938">
    <property type="entry name" value="Glc/Sorbosone_DH"/>
</dbReference>
<dbReference type="Gene3D" id="2.120.10.30">
    <property type="entry name" value="TolB, C-terminal domain"/>
    <property type="match status" value="1"/>
</dbReference>
<keyword evidence="1 4" id="KW-0349">Heme</keyword>
<organism evidence="6 7">
    <name type="scientific">Daejeonella lutea</name>
    <dbReference type="NCBI Taxonomy" id="572036"/>
    <lineage>
        <taxon>Bacteria</taxon>
        <taxon>Pseudomonadati</taxon>
        <taxon>Bacteroidota</taxon>
        <taxon>Sphingobacteriia</taxon>
        <taxon>Sphingobacteriales</taxon>
        <taxon>Sphingobacteriaceae</taxon>
        <taxon>Daejeonella</taxon>
    </lineage>
</organism>
<dbReference type="Gene3D" id="1.10.760.10">
    <property type="entry name" value="Cytochrome c-like domain"/>
    <property type="match status" value="1"/>
</dbReference>
<evidence type="ECO:0000313" key="6">
    <source>
        <dbReference type="EMBL" id="SKB52851.1"/>
    </source>
</evidence>
<dbReference type="GO" id="GO:0009055">
    <property type="term" value="F:electron transfer activity"/>
    <property type="evidence" value="ECO:0007669"/>
    <property type="project" value="InterPro"/>
</dbReference>